<evidence type="ECO:0000256" key="1">
    <source>
        <dbReference type="SAM" id="Phobius"/>
    </source>
</evidence>
<feature type="transmembrane region" description="Helical" evidence="1">
    <location>
        <begin position="365"/>
        <end position="383"/>
    </location>
</feature>
<dbReference type="EMBL" id="JAMQGP010000002">
    <property type="protein sequence ID" value="MCM2679198.1"/>
    <property type="molecule type" value="Genomic_DNA"/>
</dbReference>
<dbReference type="RefSeq" id="WP_251260558.1">
    <property type="nucleotide sequence ID" value="NZ_JAMQGP010000002.1"/>
</dbReference>
<dbReference type="AlphaFoldDB" id="A0AA41W5Z6"/>
<keyword evidence="3" id="KW-1185">Reference proteome</keyword>
<proteinExistence type="predicted"/>
<keyword evidence="1" id="KW-1133">Transmembrane helix</keyword>
<feature type="transmembrane region" description="Helical" evidence="1">
    <location>
        <begin position="335"/>
        <end position="353"/>
    </location>
</feature>
<feature type="transmembrane region" description="Helical" evidence="1">
    <location>
        <begin position="159"/>
        <end position="177"/>
    </location>
</feature>
<reference evidence="2 3" key="1">
    <citation type="journal article" date="2013" name="Antonie Van Leeuwenhoek">
        <title>Echinimonas agarilytica gen. nov., sp. nov., a new gammaproteobacterium isolated from the sea urchin Strongylocentrotus intermedius.</title>
        <authorList>
            <person name="Nedashkovskaya O.I."/>
            <person name="Stenkova A.M."/>
            <person name="Zhukova N.V."/>
            <person name="Van Trappen S."/>
            <person name="Lee J.S."/>
            <person name="Kim S.B."/>
        </authorList>
    </citation>
    <scope>NUCLEOTIDE SEQUENCE [LARGE SCALE GENOMIC DNA]</scope>
    <source>
        <strain evidence="2 3">KMM 6351</strain>
    </source>
</reference>
<accession>A0AA41W5Z6</accession>
<name>A0AA41W5Z6_9GAMM</name>
<dbReference type="Proteomes" id="UP001165393">
    <property type="component" value="Unassembled WGS sequence"/>
</dbReference>
<feature type="transmembrane region" description="Helical" evidence="1">
    <location>
        <begin position="183"/>
        <end position="199"/>
    </location>
</feature>
<evidence type="ECO:0000313" key="3">
    <source>
        <dbReference type="Proteomes" id="UP001165393"/>
    </source>
</evidence>
<gene>
    <name evidence="2" type="ORF">NAF29_05845</name>
</gene>
<sequence length="420" mass="47505">MSQPFAMFFGFYWLLHVFMPSLQWHVQYFRYPGANAYQEPLYVLSMILCFLGMIVTQLAYRYLFQDGMRISLKYKTFELRTFGVFFVSASCIFATGVAFGAKQALVILSVGFENYMADRISFGVGGGIKLLLAHWMYVSVIVFFFGFKVYQKFVWPRRLCLLMATIAFCCTLLYYGLNSNRNSVFILLLNLIVVWRLFVTPEDLKATKANNIKLVLLLSVMGLFFAVASSLRYDTHPAKGGEDKNVAEKVVKTLNGGFGNHENIVWLLHNPQPLLYGTTYVAAFANLIPRSFWPEKPVGGGPVIKNMIWPGSYQVGRKGNSSLTTGFFTEGLMNFGYLGFLIVPVLWSLYCKLLATVAKNQSNPLWALAFTFLFLQASTAFMYGEFLGFFARVVLSVFPVLVIAMLMSAFRLDDSEDNKS</sequence>
<feature type="transmembrane region" description="Helical" evidence="1">
    <location>
        <begin position="120"/>
        <end position="147"/>
    </location>
</feature>
<feature type="transmembrane region" description="Helical" evidence="1">
    <location>
        <begin position="81"/>
        <end position="100"/>
    </location>
</feature>
<feature type="transmembrane region" description="Helical" evidence="1">
    <location>
        <begin position="211"/>
        <end position="231"/>
    </location>
</feature>
<organism evidence="2 3">
    <name type="scientific">Echinimonas agarilytica</name>
    <dbReference type="NCBI Taxonomy" id="1215918"/>
    <lineage>
        <taxon>Bacteria</taxon>
        <taxon>Pseudomonadati</taxon>
        <taxon>Pseudomonadota</taxon>
        <taxon>Gammaproteobacteria</taxon>
        <taxon>Alteromonadales</taxon>
        <taxon>Echinimonadaceae</taxon>
        <taxon>Echinimonas</taxon>
    </lineage>
</organism>
<feature type="transmembrane region" description="Helical" evidence="1">
    <location>
        <begin position="7"/>
        <end position="26"/>
    </location>
</feature>
<comment type="caution">
    <text evidence="2">The sequence shown here is derived from an EMBL/GenBank/DDBJ whole genome shotgun (WGS) entry which is preliminary data.</text>
</comment>
<feature type="transmembrane region" description="Helical" evidence="1">
    <location>
        <begin position="389"/>
        <end position="410"/>
    </location>
</feature>
<protein>
    <recommendedName>
        <fullName evidence="4">Oligosaccharide repeat unit polymerase</fullName>
    </recommendedName>
</protein>
<keyword evidence="1" id="KW-0812">Transmembrane</keyword>
<feature type="transmembrane region" description="Helical" evidence="1">
    <location>
        <begin position="41"/>
        <end position="60"/>
    </location>
</feature>
<evidence type="ECO:0000313" key="2">
    <source>
        <dbReference type="EMBL" id="MCM2679198.1"/>
    </source>
</evidence>
<evidence type="ECO:0008006" key="4">
    <source>
        <dbReference type="Google" id="ProtNLM"/>
    </source>
</evidence>
<keyword evidence="1" id="KW-0472">Membrane</keyword>